<comment type="caution">
    <text evidence="2">The sequence shown here is derived from an EMBL/GenBank/DDBJ whole genome shotgun (WGS) entry which is preliminary data.</text>
</comment>
<name>A0ABP9LPQ2_9ACTN</name>
<evidence type="ECO:0000313" key="2">
    <source>
        <dbReference type="EMBL" id="GAA5080558.1"/>
    </source>
</evidence>
<feature type="compositionally biased region" description="Basic and acidic residues" evidence="1">
    <location>
        <begin position="27"/>
        <end position="47"/>
    </location>
</feature>
<dbReference type="Gene3D" id="3.90.180.10">
    <property type="entry name" value="Medium-chain alcohol dehydrogenases, catalytic domain"/>
    <property type="match status" value="1"/>
</dbReference>
<dbReference type="Pfam" id="PF13602">
    <property type="entry name" value="ADH_zinc_N_2"/>
    <property type="match status" value="1"/>
</dbReference>
<keyword evidence="3" id="KW-1185">Reference proteome</keyword>
<evidence type="ECO:0000256" key="1">
    <source>
        <dbReference type="SAM" id="MobiDB-lite"/>
    </source>
</evidence>
<dbReference type="EMBL" id="BAABKC010000136">
    <property type="protein sequence ID" value="GAA5080558.1"/>
    <property type="molecule type" value="Genomic_DNA"/>
</dbReference>
<dbReference type="Proteomes" id="UP001500124">
    <property type="component" value="Unassembled WGS sequence"/>
</dbReference>
<accession>A0ABP9LPQ2</accession>
<proteinExistence type="predicted"/>
<evidence type="ECO:0000313" key="3">
    <source>
        <dbReference type="Proteomes" id="UP001500124"/>
    </source>
</evidence>
<reference evidence="3" key="1">
    <citation type="journal article" date="2019" name="Int. J. Syst. Evol. Microbiol.">
        <title>The Global Catalogue of Microorganisms (GCM) 10K type strain sequencing project: providing services to taxonomists for standard genome sequencing and annotation.</title>
        <authorList>
            <consortium name="The Broad Institute Genomics Platform"/>
            <consortium name="The Broad Institute Genome Sequencing Center for Infectious Disease"/>
            <person name="Wu L."/>
            <person name="Ma J."/>
        </authorList>
    </citation>
    <scope>NUCLEOTIDE SEQUENCE [LARGE SCALE GENOMIC DNA]</scope>
    <source>
        <strain evidence="3">JCM 18410</strain>
    </source>
</reference>
<protein>
    <submittedName>
        <fullName evidence="2">Uncharacterized protein</fullName>
    </submittedName>
</protein>
<organism evidence="2 3">
    <name type="scientific">Streptomyces similanensis</name>
    <dbReference type="NCBI Taxonomy" id="1274988"/>
    <lineage>
        <taxon>Bacteria</taxon>
        <taxon>Bacillati</taxon>
        <taxon>Actinomycetota</taxon>
        <taxon>Actinomycetes</taxon>
        <taxon>Kitasatosporales</taxon>
        <taxon>Streptomycetaceae</taxon>
        <taxon>Streptomyces</taxon>
    </lineage>
</organism>
<feature type="region of interest" description="Disordered" evidence="1">
    <location>
        <begin position="1"/>
        <end position="47"/>
    </location>
</feature>
<sequence>MAVPGATAALTAQDRAPLPGSPTAGEWRGRTEDLPLERAAEAHRRIESGATTGKLVLEVAAPRPAP</sequence>
<gene>
    <name evidence="2" type="ORF">GCM10023336_73910</name>
</gene>